<evidence type="ECO:0000313" key="4">
    <source>
        <dbReference type="Proteomes" id="UP001287286"/>
    </source>
</evidence>
<feature type="domain" description="Microbial-type PARG catalytic" evidence="2">
    <location>
        <begin position="167"/>
        <end position="280"/>
    </location>
</feature>
<feature type="region of interest" description="Disordered" evidence="1">
    <location>
        <begin position="115"/>
        <end position="179"/>
    </location>
</feature>
<dbReference type="EMBL" id="JAWRVI010000004">
    <property type="protein sequence ID" value="KAK4094032.1"/>
    <property type="molecule type" value="Genomic_DNA"/>
</dbReference>
<evidence type="ECO:0000313" key="3">
    <source>
        <dbReference type="EMBL" id="KAK4094032.1"/>
    </source>
</evidence>
<feature type="compositionally biased region" description="Low complexity" evidence="1">
    <location>
        <begin position="130"/>
        <end position="143"/>
    </location>
</feature>
<sequence length="503" mass="53743">MDADVNLNVANEVSGVLPALRDVMVLFYPSRFYVPTTKVPSASLAEAHTPLSSPKPIRLHETPTPDGTEAAQNMPARTRAERASARDARAKAARAFINKTVPALLKANARARKGVEAAERIVDPPPWMPTTSTVTSLSSLSTSPAEENEAASKSRRRGDRGGAQQQQQQQQEDHEPPRMHITLRVEDTLEAAARLVAETAGSRSSDTFNCNGGGSGSGRSGGGARRQQQQQQQNGRVAVLNMASPLRPGGGVLTGATSQEEQLCARTTLYPSLRESFYRLPEVGGVYTPDVLVCRSWTSAPSSSSSTSASAIGADAMLLPPSERFYVDVLTAAMLRMPDTIVQSAQTTATSMSPAETRPATQVAAALAYAEPQDRELAHRKMRAALRILRGRGVTHVVLGAWGCGAYGNPVGEVARAWRAALCGRGRGGRGAEGWDGLRVVFAIRDAGMARAFADAFGQGLVVQGEDEEEHEDEGEERSREEDRGQSRSEDSSGHGSDDEVEE</sequence>
<feature type="region of interest" description="Disordered" evidence="1">
    <location>
        <begin position="461"/>
        <end position="503"/>
    </location>
</feature>
<evidence type="ECO:0000256" key="1">
    <source>
        <dbReference type="SAM" id="MobiDB-lite"/>
    </source>
</evidence>
<feature type="region of interest" description="Disordered" evidence="1">
    <location>
        <begin position="198"/>
        <end position="235"/>
    </location>
</feature>
<dbReference type="InterPro" id="IPR043472">
    <property type="entry name" value="Macro_dom-like"/>
</dbReference>
<reference evidence="3 4" key="1">
    <citation type="journal article" date="2024" name="Microbiol. Resour. Announc.">
        <title>Genome annotations for the ascomycete fungi Trichoderma harzianum, Trichoderma aggressivum, and Purpureocillium lilacinum.</title>
        <authorList>
            <person name="Beijen E.P.W."/>
            <person name="Ohm R.A."/>
        </authorList>
    </citation>
    <scope>NUCLEOTIDE SEQUENCE [LARGE SCALE GENOMIC DNA]</scope>
    <source>
        <strain evidence="3 4">CBS 150709</strain>
    </source>
</reference>
<organism evidence="3 4">
    <name type="scientific">Purpureocillium lilacinum</name>
    <name type="common">Paecilomyces lilacinus</name>
    <dbReference type="NCBI Taxonomy" id="33203"/>
    <lineage>
        <taxon>Eukaryota</taxon>
        <taxon>Fungi</taxon>
        <taxon>Dikarya</taxon>
        <taxon>Ascomycota</taxon>
        <taxon>Pezizomycotina</taxon>
        <taxon>Sordariomycetes</taxon>
        <taxon>Hypocreomycetidae</taxon>
        <taxon>Hypocreales</taxon>
        <taxon>Ophiocordycipitaceae</taxon>
        <taxon>Purpureocillium</taxon>
    </lineage>
</organism>
<dbReference type="Proteomes" id="UP001287286">
    <property type="component" value="Unassembled WGS sequence"/>
</dbReference>
<dbReference type="PANTHER" id="PTHR35596:SF1">
    <property type="entry name" value="MICROBIAL-TYPE PARG CATALYTIC DOMAIN-CONTAINING PROTEIN"/>
    <property type="match status" value="1"/>
</dbReference>
<proteinExistence type="predicted"/>
<dbReference type="SUPFAM" id="SSF52949">
    <property type="entry name" value="Macro domain-like"/>
    <property type="match status" value="1"/>
</dbReference>
<protein>
    <recommendedName>
        <fullName evidence="2">Microbial-type PARG catalytic domain-containing protein</fullName>
    </recommendedName>
</protein>
<keyword evidence="4" id="KW-1185">Reference proteome</keyword>
<name>A0ABR0CD14_PURLI</name>
<accession>A0ABR0CD14</accession>
<dbReference type="PANTHER" id="PTHR35596">
    <property type="entry name" value="DUF2263 DOMAIN-CONTAINING PROTEIN"/>
    <property type="match status" value="1"/>
</dbReference>
<dbReference type="Gene3D" id="3.40.220.10">
    <property type="entry name" value="Leucine Aminopeptidase, subunit E, domain 1"/>
    <property type="match status" value="1"/>
</dbReference>
<feature type="compositionally biased region" description="Gly residues" evidence="1">
    <location>
        <begin position="211"/>
        <end position="224"/>
    </location>
</feature>
<evidence type="ECO:0000259" key="2">
    <source>
        <dbReference type="Pfam" id="PF10021"/>
    </source>
</evidence>
<comment type="caution">
    <text evidence="3">The sequence shown here is derived from an EMBL/GenBank/DDBJ whole genome shotgun (WGS) entry which is preliminary data.</text>
</comment>
<feature type="compositionally biased region" description="Acidic residues" evidence="1">
    <location>
        <begin position="465"/>
        <end position="476"/>
    </location>
</feature>
<dbReference type="InterPro" id="IPR019261">
    <property type="entry name" value="PARG_cat_microbial"/>
</dbReference>
<feature type="compositionally biased region" description="Polar residues" evidence="1">
    <location>
        <begin position="201"/>
        <end position="210"/>
    </location>
</feature>
<feature type="compositionally biased region" description="Low complexity" evidence="1">
    <location>
        <begin position="225"/>
        <end position="235"/>
    </location>
</feature>
<feature type="compositionally biased region" description="Basic and acidic residues" evidence="1">
    <location>
        <begin position="477"/>
        <end position="503"/>
    </location>
</feature>
<gene>
    <name evidence="3" type="ORF">Purlil1_1523</name>
</gene>
<dbReference type="Pfam" id="PF10021">
    <property type="entry name" value="PARG_cat_microb"/>
    <property type="match status" value="1"/>
</dbReference>